<organism evidence="3 4">
    <name type="scientific">Ohtaekwangia koreensis</name>
    <dbReference type="NCBI Taxonomy" id="688867"/>
    <lineage>
        <taxon>Bacteria</taxon>
        <taxon>Pseudomonadati</taxon>
        <taxon>Bacteroidota</taxon>
        <taxon>Cytophagia</taxon>
        <taxon>Cytophagales</taxon>
        <taxon>Fulvivirgaceae</taxon>
        <taxon>Ohtaekwangia</taxon>
    </lineage>
</organism>
<dbReference type="Pfam" id="PF03807">
    <property type="entry name" value="F420_oxidored"/>
    <property type="match status" value="1"/>
</dbReference>
<dbReference type="GO" id="GO:0016491">
    <property type="term" value="F:oxidoreductase activity"/>
    <property type="evidence" value="ECO:0007669"/>
    <property type="project" value="UniProtKB-KW"/>
</dbReference>
<dbReference type="InterPro" id="IPR028939">
    <property type="entry name" value="P5C_Rdtase_cat_N"/>
</dbReference>
<dbReference type="SUPFAM" id="SSF51735">
    <property type="entry name" value="NAD(P)-binding Rossmann-fold domains"/>
    <property type="match status" value="1"/>
</dbReference>
<proteinExistence type="predicted"/>
<evidence type="ECO:0000259" key="2">
    <source>
        <dbReference type="Pfam" id="PF03807"/>
    </source>
</evidence>
<sequence>MKIGIIGAGAIGGTIAKKLAVAGHVVKIYSTQEFDKLKTRAHELGALPSTLYDIVKDVDVVIISIPTAAIPSLPKELFANISEDVIVVDTSNYYPFRDGQIEELNNGKVESVWVSEQIGRPVIKAFNNLLAYSLEHGGKPEGAEGRIAMAISGDDGKMKAVISNLINDTGFDVVDAGTLSASWRHQPGTPAYCTELDRIELNQALFEGVKENAAYIRDSSIVTLMKRTTPPSHEEVVSLNRSLFPGNPKTNFGRL</sequence>
<dbReference type="InterPro" id="IPR051267">
    <property type="entry name" value="STEAP_metalloreductase"/>
</dbReference>
<dbReference type="InterPro" id="IPR029752">
    <property type="entry name" value="D-isomer_DH_CS1"/>
</dbReference>
<dbReference type="STRING" id="688867.SAMN05660236_5480"/>
<gene>
    <name evidence="3" type="ORF">SAMN05660236_5480</name>
</gene>
<dbReference type="PROSITE" id="PS00065">
    <property type="entry name" value="D_2_HYDROXYACID_DH_1"/>
    <property type="match status" value="1"/>
</dbReference>
<dbReference type="PANTHER" id="PTHR14239">
    <property type="entry name" value="DUDULIN-RELATED"/>
    <property type="match status" value="1"/>
</dbReference>
<protein>
    <recommendedName>
        <fullName evidence="2">Pyrroline-5-carboxylate reductase catalytic N-terminal domain-containing protein</fullName>
    </recommendedName>
</protein>
<evidence type="ECO:0000256" key="1">
    <source>
        <dbReference type="ARBA" id="ARBA00023002"/>
    </source>
</evidence>
<dbReference type="InterPro" id="IPR036291">
    <property type="entry name" value="NAD(P)-bd_dom_sf"/>
</dbReference>
<dbReference type="EMBL" id="FUZU01000004">
    <property type="protein sequence ID" value="SKC87658.1"/>
    <property type="molecule type" value="Genomic_DNA"/>
</dbReference>
<evidence type="ECO:0000313" key="3">
    <source>
        <dbReference type="EMBL" id="SKC87658.1"/>
    </source>
</evidence>
<evidence type="ECO:0000313" key="4">
    <source>
        <dbReference type="Proteomes" id="UP000190961"/>
    </source>
</evidence>
<dbReference type="RefSeq" id="WP_079689939.1">
    <property type="nucleotide sequence ID" value="NZ_FUZU01000004.1"/>
</dbReference>
<dbReference type="Gene3D" id="3.40.50.720">
    <property type="entry name" value="NAD(P)-binding Rossmann-like Domain"/>
    <property type="match status" value="1"/>
</dbReference>
<keyword evidence="1" id="KW-0560">Oxidoreductase</keyword>
<feature type="domain" description="Pyrroline-5-carboxylate reductase catalytic N-terminal" evidence="2">
    <location>
        <begin position="2"/>
        <end position="93"/>
    </location>
</feature>
<name>A0A1T5MIA8_9BACT</name>
<dbReference type="OrthoDB" id="9786864at2"/>
<reference evidence="3 4" key="1">
    <citation type="submission" date="2017-02" db="EMBL/GenBank/DDBJ databases">
        <authorList>
            <person name="Peterson S.W."/>
        </authorList>
    </citation>
    <scope>NUCLEOTIDE SEQUENCE [LARGE SCALE GENOMIC DNA]</scope>
    <source>
        <strain evidence="3 4">DSM 25262</strain>
    </source>
</reference>
<keyword evidence="4" id="KW-1185">Reference proteome</keyword>
<accession>A0A1T5MIA8</accession>
<dbReference type="Proteomes" id="UP000190961">
    <property type="component" value="Unassembled WGS sequence"/>
</dbReference>
<dbReference type="AlphaFoldDB" id="A0A1T5MIA8"/>